<evidence type="ECO:0000256" key="5">
    <source>
        <dbReference type="ARBA" id="ARBA00023204"/>
    </source>
</evidence>
<evidence type="ECO:0000256" key="2">
    <source>
        <dbReference type="ARBA" id="ARBA00006661"/>
    </source>
</evidence>
<reference evidence="10" key="1">
    <citation type="journal article" date="2015" name="BMC Genomics">
        <title>Draft genome of a commonly misdiagnosed multidrug resistant pathogen Candida auris.</title>
        <authorList>
            <person name="Chatterjee S."/>
            <person name="Alampalli S.V."/>
            <person name="Nageshan R.K."/>
            <person name="Chettiar S.T."/>
            <person name="Joshi S."/>
            <person name="Tatu U.S."/>
        </authorList>
    </citation>
    <scope>NUCLEOTIDE SEQUENCE [LARGE SCALE GENOMIC DNA]</scope>
    <source>
        <strain evidence="10">6684</strain>
    </source>
</reference>
<protein>
    <recommendedName>
        <fullName evidence="7">Structure-specific endonuclease subunit SLX4</fullName>
    </recommendedName>
</protein>
<dbReference type="AlphaFoldDB" id="A0A0L0P7U1"/>
<evidence type="ECO:0000256" key="3">
    <source>
        <dbReference type="ARBA" id="ARBA00022763"/>
    </source>
</evidence>
<evidence type="ECO:0000256" key="7">
    <source>
        <dbReference type="ARBA" id="ARBA00029496"/>
    </source>
</evidence>
<keyword evidence="5" id="KW-0234">DNA repair</keyword>
<feature type="compositionally biased region" description="Basic residues" evidence="8">
    <location>
        <begin position="55"/>
        <end position="72"/>
    </location>
</feature>
<proteinExistence type="inferred from homology"/>
<keyword evidence="6" id="KW-0539">Nucleus</keyword>
<dbReference type="VEuPathDB" id="FungiDB:CJJ09_003111"/>
<keyword evidence="4" id="KW-0233">DNA recombination</keyword>
<keyword evidence="3" id="KW-0227">DNA damage</keyword>
<comment type="similarity">
    <text evidence="2">Belongs to the SLX4 family.</text>
</comment>
<keyword evidence="9" id="KW-0540">Nuclease</keyword>
<dbReference type="VEuPathDB" id="FungiDB:B9J08_002023"/>
<evidence type="ECO:0000256" key="1">
    <source>
        <dbReference type="ARBA" id="ARBA00004123"/>
    </source>
</evidence>
<dbReference type="VEuPathDB" id="FungiDB:CJI96_0002698"/>
<evidence type="ECO:0000313" key="10">
    <source>
        <dbReference type="Proteomes" id="UP000037122"/>
    </source>
</evidence>
<dbReference type="GO" id="GO:0006310">
    <property type="term" value="P:DNA recombination"/>
    <property type="evidence" value="ECO:0007669"/>
    <property type="project" value="UniProtKB-KW"/>
</dbReference>
<dbReference type="VEuPathDB" id="FungiDB:QG37_00241"/>
<evidence type="ECO:0000256" key="6">
    <source>
        <dbReference type="ARBA" id="ARBA00023242"/>
    </source>
</evidence>
<dbReference type="GO" id="GO:0033557">
    <property type="term" value="C:Slx1-Slx4 complex"/>
    <property type="evidence" value="ECO:0007669"/>
    <property type="project" value="InterPro"/>
</dbReference>
<dbReference type="Pfam" id="PF09494">
    <property type="entry name" value="Slx4"/>
    <property type="match status" value="1"/>
</dbReference>
<dbReference type="InterPro" id="IPR018574">
    <property type="entry name" value="Structure-sp_endonuc_su_Slx4"/>
</dbReference>
<dbReference type="GO" id="GO:0006260">
    <property type="term" value="P:DNA replication"/>
    <property type="evidence" value="ECO:0007669"/>
    <property type="project" value="InterPro"/>
</dbReference>
<evidence type="ECO:0000313" key="9">
    <source>
        <dbReference type="EMBL" id="KNE02438.1"/>
    </source>
</evidence>
<comment type="caution">
    <text evidence="9">The sequence shown here is derived from an EMBL/GenBank/DDBJ whole genome shotgun (WGS) entry which is preliminary data.</text>
</comment>
<evidence type="ECO:0000256" key="4">
    <source>
        <dbReference type="ARBA" id="ARBA00023172"/>
    </source>
</evidence>
<dbReference type="VEuPathDB" id="FungiDB:CJI97_002214"/>
<organism evidence="9 10">
    <name type="scientific">Candidozyma auris</name>
    <name type="common">Yeast</name>
    <name type="synonym">Candida auris</name>
    <dbReference type="NCBI Taxonomy" id="498019"/>
    <lineage>
        <taxon>Eukaryota</taxon>
        <taxon>Fungi</taxon>
        <taxon>Dikarya</taxon>
        <taxon>Ascomycota</taxon>
        <taxon>Saccharomycotina</taxon>
        <taxon>Pichiomycetes</taxon>
        <taxon>Metschnikowiaceae</taxon>
        <taxon>Candidozyma</taxon>
    </lineage>
</organism>
<sequence>MEQEENDSPSSLYFLSTQIQSLHEESERTDQALGKLSKFKNKSPSNKKKIDMRINKPRQSAKMKKKSLKAKPTKANSRSLSAFVKQMFQGERKPDRQSILEYFAGDVSKVDEFLESVENATESRLELRKLVALPFIHSQEEWEALLKSIRLKFPDLPMKNQKTLKKISQQLETLRNNSDLSPNLQSIWSQASRQPSENLTAEDVKWLYDLDDVDVVAANDSTVLDTSDDVKEDTPFYLTLSQAMNDDRELSLNEESTQSEKIVDVVRPQSPIVISDSESEPEAYVPTQDAEEISSHQVAGPPESVDVLTSIAFKSKRNETNLGTPTQRNIITEVPFEYDNETTIFSSPVKHVLPKKPKTPTRWPSALVITSSPVSSGKDEVGNDEEELFATAKTDIGNSVIGELDTGGYLLENPQTEAVQSSMPLPRKTNQEKRVFKTSTVEYQGDIEILHESVNDIKLRKLTSNDTYDQVPDSEDSEGEVSIIEISKPVISSEEIEQIKNPEVLQVPSSPRPTPQSNSHVELHLLLMKEVKELYTNLKLAPTKLKANMIDAIEYAIELTGTRLDTLLRNPDHEVKSREFGSRFVEMLYDKITNLIKMVDELHLKIALFEPLNVEQIAEHLQEHVEVPIPLDLSFLQGYCDAKGISTTNKRI</sequence>
<dbReference type="Proteomes" id="UP000037122">
    <property type="component" value="Unassembled WGS sequence"/>
</dbReference>
<evidence type="ECO:0000256" key="8">
    <source>
        <dbReference type="SAM" id="MobiDB-lite"/>
    </source>
</evidence>
<name>A0A0L0P7U1_CANAR</name>
<gene>
    <name evidence="9" type="ORF">QG37_00241</name>
</gene>
<feature type="region of interest" description="Disordered" evidence="8">
    <location>
        <begin position="23"/>
        <end position="76"/>
    </location>
</feature>
<dbReference type="GO" id="GO:0004519">
    <property type="term" value="F:endonuclease activity"/>
    <property type="evidence" value="ECO:0007669"/>
    <property type="project" value="UniProtKB-KW"/>
</dbReference>
<keyword evidence="9" id="KW-0378">Hydrolase</keyword>
<dbReference type="EMBL" id="LGST01000003">
    <property type="protein sequence ID" value="KNE02438.1"/>
    <property type="molecule type" value="Genomic_DNA"/>
</dbReference>
<dbReference type="VEuPathDB" id="FungiDB:CJJ07_002134"/>
<comment type="subcellular location">
    <subcellularLocation>
        <location evidence="1">Nucleus</location>
    </subcellularLocation>
</comment>
<feature type="compositionally biased region" description="Basic residues" evidence="8">
    <location>
        <begin position="37"/>
        <end position="47"/>
    </location>
</feature>
<dbReference type="GO" id="GO:0006281">
    <property type="term" value="P:DNA repair"/>
    <property type="evidence" value="ECO:0007669"/>
    <property type="project" value="UniProtKB-KW"/>
</dbReference>
<accession>A0A0L0P7U1</accession>
<keyword evidence="9" id="KW-0255">Endonuclease</keyword>